<evidence type="ECO:0000313" key="1">
    <source>
        <dbReference type="EMBL" id="NER16778.1"/>
    </source>
</evidence>
<dbReference type="EMBL" id="JAABOQ010000002">
    <property type="protein sequence ID" value="NER16778.1"/>
    <property type="molecule type" value="Genomic_DNA"/>
</dbReference>
<gene>
    <name evidence="1" type="ORF">GWK10_06125</name>
</gene>
<sequence length="1119" mass="125210">MKKFFFFFLFVYNINFLFPQTKNELPQVVPPSPTVANLMSFEEVPIDYYTGQPDIGIPIYSKSIGNGLTVNLSLKYHTSGIKIDNRSSWVGTGWSFIAGGSISRTVRGVPDEFQKGPDSSKKTGILHNPDFWNYDNLSQLEKGRFNWRVNGAEQDIYDSQLDLYQFSFLGFSGRFIIVKNGNVLKPVLLTKNQNVKIEINYESASYKINSFLLTDPNGNKFVFDVIEDTESQPFSGFIPQGSAGVGTIPASGVDAIYANRSAWHLSSVKSSNNITLATLNYNTTPLIESYTASVTRTENRITSIAGNINEMLANAYNTSILKPKASVNFLTITAFTKKLTSITFKDNTSIELNSTSGHPETNGQILKDIIIKNINGSENKRYSLIHENTDRLWLTKVEEKAGVNVLNYTLNYNSKHELPSFDSGSNAWGYNSGLGNSNTTCNQQVNFDLNAIKKGLLTSITYPTGGKKQFVFEHNTFSWEGSTPLTTADFFTYNANNVESSSLIDNFSIDNNSGNPLLQNLSVDFDQKVTIKVNLSSSNPDGLYRCKLVLTDGNGFEYRQDLDDSNCNVVSLEAGNYSFGVQLIDPLTLDSFYVTGSASINFKTQKLNYAEEALGGGVRIKEVSFYDLEDPFTPKKKINYFYTDANNPNRSSGSADAKLGSLRRNYSVTTTKYLFGGSINISGGFSARQVVYDVTSNGNTAQLTNGGYIGYKNVIVSETGNGKKEFSYTSPRDYPSPSGTFYYPYPPAPNLDYKRGLLIEQRVYSESGRILSKQSNDTFNFVESVEGPTFNVYDPENCEWKQFYSIYDMYINNSLPLEGAVPLCGPSFPCITVFYNCGQLPIYALKDNVTSGWAQLKSSTSKQYFYDASGNQSVVEKRQEFDYNPENFQQSVVRSFHKENGVDVLYKTELFYPVGGYPTSEFSSSEQQHITKMQSLNMINSPVYTKSYRNTTLLSSVQNIYSEPVSNMIKLSTVKTKKRNDAAEDRVVYHEYDSHGNPLELSKKDGSHVSYIWGHNKTLPIAKIENASYQEIATALGISISTLKGYNQTNLPTINTLRSSLPKAMISTYAYDPIKGIVSSTDTRGYTMTYSYDDFNRLKEVRDANNKLVTDYEYHYKNE</sequence>
<keyword evidence="2" id="KW-1185">Reference proteome</keyword>
<evidence type="ECO:0008006" key="3">
    <source>
        <dbReference type="Google" id="ProtNLM"/>
    </source>
</evidence>
<dbReference type="AlphaFoldDB" id="A0A6M0CFZ8"/>
<reference evidence="1 2" key="1">
    <citation type="submission" date="2020-01" db="EMBL/GenBank/DDBJ databases">
        <title>Spongiivirga citrea KCTC 32990T.</title>
        <authorList>
            <person name="Wang G."/>
        </authorList>
    </citation>
    <scope>NUCLEOTIDE SEQUENCE [LARGE SCALE GENOMIC DNA]</scope>
    <source>
        <strain evidence="1 2">KCTC 32990</strain>
    </source>
</reference>
<evidence type="ECO:0000313" key="2">
    <source>
        <dbReference type="Proteomes" id="UP000474296"/>
    </source>
</evidence>
<dbReference type="RefSeq" id="WP_164030274.1">
    <property type="nucleotide sequence ID" value="NZ_JAABOQ010000002.1"/>
</dbReference>
<dbReference type="InterPro" id="IPR006530">
    <property type="entry name" value="YD"/>
</dbReference>
<organism evidence="1 2">
    <name type="scientific">Spongiivirga citrea</name>
    <dbReference type="NCBI Taxonomy" id="1481457"/>
    <lineage>
        <taxon>Bacteria</taxon>
        <taxon>Pseudomonadati</taxon>
        <taxon>Bacteroidota</taxon>
        <taxon>Flavobacteriia</taxon>
        <taxon>Flavobacteriales</taxon>
        <taxon>Flavobacteriaceae</taxon>
        <taxon>Spongiivirga</taxon>
    </lineage>
</organism>
<comment type="caution">
    <text evidence="1">The sequence shown here is derived from an EMBL/GenBank/DDBJ whole genome shotgun (WGS) entry which is preliminary data.</text>
</comment>
<dbReference type="NCBIfam" id="TIGR01643">
    <property type="entry name" value="YD_repeat_2x"/>
    <property type="match status" value="1"/>
</dbReference>
<dbReference type="Gene3D" id="2.180.10.10">
    <property type="entry name" value="RHS repeat-associated core"/>
    <property type="match status" value="1"/>
</dbReference>
<protein>
    <recommendedName>
        <fullName evidence="3">RHS repeat protein</fullName>
    </recommendedName>
</protein>
<proteinExistence type="predicted"/>
<accession>A0A6M0CFZ8</accession>
<dbReference type="Proteomes" id="UP000474296">
    <property type="component" value="Unassembled WGS sequence"/>
</dbReference>
<name>A0A6M0CFZ8_9FLAO</name>